<protein>
    <submittedName>
        <fullName evidence="1">Uncharacterized protein</fullName>
    </submittedName>
</protein>
<proteinExistence type="predicted"/>
<evidence type="ECO:0000313" key="2">
    <source>
        <dbReference type="Proteomes" id="UP000053470"/>
    </source>
</evidence>
<gene>
    <name evidence="1" type="ORF">RSIPO_04912</name>
</gene>
<dbReference type="AlphaFoldDB" id="A0ABF7R981"/>
<sequence>MSNNIRFDLSDRLIHFFRRVDLEGDSAPAIQPEHFAFNSYVEGTVWPALFLLRCAVRSHRLWATWSVRGGARTIFGPRPAVCFSEMPLAAFLEASRSREAAGQAMSGYALTFPKTAMHAVGANPVVYGLTERSVPLPKGLGKTLIYQSQPSSLTQLRPL</sequence>
<name>A0ABF7R981_RALSL</name>
<accession>A0ABF7R981</accession>
<keyword evidence="2" id="KW-1185">Reference proteome</keyword>
<evidence type="ECO:0000313" key="1">
    <source>
        <dbReference type="EMBL" id="CEJ18062.1"/>
    </source>
</evidence>
<reference evidence="1" key="1">
    <citation type="submission" date="2014-11" db="EMBL/GenBank/DDBJ databases">
        <authorList>
            <person name="Genoscope - CEA"/>
        </authorList>
    </citation>
    <scope>NUCLEOTIDE SEQUENCE</scope>
    <source>
        <strain evidence="1">IPO1609</strain>
    </source>
</reference>
<dbReference type="EMBL" id="LN651282">
    <property type="protein sequence ID" value="CEJ18062.1"/>
    <property type="molecule type" value="Genomic_DNA"/>
</dbReference>
<organism evidence="1 2">
    <name type="scientific">Ralstonia solanacearum IPO1609</name>
    <dbReference type="NCBI Taxonomy" id="564066"/>
    <lineage>
        <taxon>Bacteria</taxon>
        <taxon>Pseudomonadati</taxon>
        <taxon>Pseudomonadota</taxon>
        <taxon>Betaproteobacteria</taxon>
        <taxon>Burkholderiales</taxon>
        <taxon>Burkholderiaceae</taxon>
        <taxon>Ralstonia</taxon>
        <taxon>Ralstonia solanacearum species complex</taxon>
    </lineage>
</organism>
<reference evidence="1" key="2">
    <citation type="submission" date="2022-04" db="EMBL/GenBank/DDBJ databases">
        <title>Genomic draft of R. solanacearum strain IPO1609, a phylotype IIB1/biovar 2/race 3 strain isolated from potato in Europe.</title>
        <authorList>
            <person name="Boucher C."/>
            <person name="Carrere S."/>
            <person name="Dossat C."/>
            <person name="Elbaz M."/>
            <person name="Genin S."/>
            <person name="Gouzy J."/>
            <person name="Prior P."/>
            <person name="Segurens B."/>
            <person name="Wincker P."/>
        </authorList>
    </citation>
    <scope>NUCLEOTIDE SEQUENCE</scope>
    <source>
        <strain evidence="1">IPO1609</strain>
    </source>
</reference>
<dbReference type="Proteomes" id="UP000053470">
    <property type="component" value="Unassembled WGS sequence"/>
</dbReference>